<proteinExistence type="predicted"/>
<comment type="caution">
    <text evidence="5">The sequence shown here is derived from an EMBL/GenBank/DDBJ whole genome shotgun (WGS) entry which is preliminary data.</text>
</comment>
<feature type="domain" description="TPM" evidence="4">
    <location>
        <begin position="28"/>
        <end position="151"/>
    </location>
</feature>
<dbReference type="PANTHER" id="PTHR30373:SF2">
    <property type="entry name" value="UPF0603 PROTEIN YGCG"/>
    <property type="match status" value="1"/>
</dbReference>
<dbReference type="EMBL" id="JACRSP010000004">
    <property type="protein sequence ID" value="MBC8536863.1"/>
    <property type="molecule type" value="Genomic_DNA"/>
</dbReference>
<feature type="signal peptide" evidence="3">
    <location>
        <begin position="1"/>
        <end position="15"/>
    </location>
</feature>
<dbReference type="Proteomes" id="UP000620366">
    <property type="component" value="Unassembled WGS sequence"/>
</dbReference>
<gene>
    <name evidence="5" type="ORF">H8695_09205</name>
</gene>
<dbReference type="Pfam" id="PF04536">
    <property type="entry name" value="TPM_phosphatase"/>
    <property type="match status" value="1"/>
</dbReference>
<name>A0A926DEW5_9FIRM</name>
<evidence type="ECO:0000313" key="5">
    <source>
        <dbReference type="EMBL" id="MBC8536863.1"/>
    </source>
</evidence>
<keyword evidence="6" id="KW-1185">Reference proteome</keyword>
<dbReference type="InterPro" id="IPR007621">
    <property type="entry name" value="TPM_dom"/>
</dbReference>
<evidence type="ECO:0000256" key="1">
    <source>
        <dbReference type="SAM" id="MobiDB-lite"/>
    </source>
</evidence>
<feature type="region of interest" description="Disordered" evidence="1">
    <location>
        <begin position="161"/>
        <end position="181"/>
    </location>
</feature>
<keyword evidence="2" id="KW-1133">Transmembrane helix</keyword>
<feature type="region of interest" description="Disordered" evidence="1">
    <location>
        <begin position="239"/>
        <end position="329"/>
    </location>
</feature>
<sequence length="329" mass="34559">MAALLLCTAALGASAVSNLPEPSESFYVADYADVLESDTITHIVEENDKLFAANGAQIVVVTMDFIGDNSIEDYAYALFNEWGVGSEEKQNGLLLLLDIGGDNYWITPGRGMEKELSSATLGDILYDYLEEDFAAKDYDAGVRKVFDELVDRVYDHYGEGTIGGTVTPPSGGTYEPDYYEPEPRRSPLATIMTVGFILLVVLVIASLISASRHRRYSRPYQGGYGAPPPRRTTVFVPLFGRRPRYPPPPPRGPGGGPPPGGSSRPPRGGFWGGFSSGGSSRGGGAGRSSFGRSGGSSFGGRSGGGRSSFGGGSRSGGGGSSRGGGAGRR</sequence>
<keyword evidence="2" id="KW-0812">Transmembrane</keyword>
<reference evidence="5" key="1">
    <citation type="submission" date="2020-08" db="EMBL/GenBank/DDBJ databases">
        <title>Genome public.</title>
        <authorList>
            <person name="Liu C."/>
            <person name="Sun Q."/>
        </authorList>
    </citation>
    <scope>NUCLEOTIDE SEQUENCE</scope>
    <source>
        <strain evidence="5">BX7</strain>
    </source>
</reference>
<evidence type="ECO:0000259" key="4">
    <source>
        <dbReference type="Pfam" id="PF04536"/>
    </source>
</evidence>
<feature type="chain" id="PRO_5039402594" evidence="3">
    <location>
        <begin position="16"/>
        <end position="329"/>
    </location>
</feature>
<evidence type="ECO:0000313" key="6">
    <source>
        <dbReference type="Proteomes" id="UP000620366"/>
    </source>
</evidence>
<dbReference type="PANTHER" id="PTHR30373">
    <property type="entry name" value="UPF0603 PROTEIN YGCG"/>
    <property type="match status" value="1"/>
</dbReference>
<feature type="compositionally biased region" description="Pro residues" evidence="1">
    <location>
        <begin position="245"/>
        <end position="260"/>
    </location>
</feature>
<keyword evidence="2" id="KW-0472">Membrane</keyword>
<dbReference type="AlphaFoldDB" id="A0A926DEW5"/>
<keyword evidence="3" id="KW-0732">Signal</keyword>
<protein>
    <submittedName>
        <fullName evidence="5">TPM domain-containing protein</fullName>
    </submittedName>
</protein>
<evidence type="ECO:0000256" key="3">
    <source>
        <dbReference type="SAM" id="SignalP"/>
    </source>
</evidence>
<organism evidence="5 6">
    <name type="scientific">Feifania hominis</name>
    <dbReference type="NCBI Taxonomy" id="2763660"/>
    <lineage>
        <taxon>Bacteria</taxon>
        <taxon>Bacillati</taxon>
        <taxon>Bacillota</taxon>
        <taxon>Clostridia</taxon>
        <taxon>Eubacteriales</taxon>
        <taxon>Feifaniaceae</taxon>
        <taxon>Feifania</taxon>
    </lineage>
</organism>
<accession>A0A926DEW5</accession>
<feature type="transmembrane region" description="Helical" evidence="2">
    <location>
        <begin position="188"/>
        <end position="208"/>
    </location>
</feature>
<feature type="compositionally biased region" description="Gly residues" evidence="1">
    <location>
        <begin position="269"/>
        <end position="329"/>
    </location>
</feature>
<evidence type="ECO:0000256" key="2">
    <source>
        <dbReference type="SAM" id="Phobius"/>
    </source>
</evidence>
<dbReference type="Gene3D" id="3.10.310.50">
    <property type="match status" value="1"/>
</dbReference>